<dbReference type="SMART" id="SM00745">
    <property type="entry name" value="MIT"/>
    <property type="match status" value="1"/>
</dbReference>
<evidence type="ECO:0000256" key="2">
    <source>
        <dbReference type="ARBA" id="ARBA00022902"/>
    </source>
</evidence>
<sequence length="602" mass="65483">MMGDKKWIDMDVDINKIIAMTTDAEFLSSYEQIKEANKFALKQVECAIGLEELGKPLDAIRAYEEALKLIEKSFAIPVSLPDNTDNVEKEWNDACLLIQKLKAARTEVTYRLKILKQQHAPIDTDAVEASELPQSDEPQAKKKSNLLENPQTYYDITNNGGGPAKTYKQITKGLRDIMADRSSPVLYDTLFQAKVKLYKIMPNGEVRMLAGETSMSLVMCTIGGEWSYLNGLYFIQCAIKDPNIPSPMEEDGAASSSVLPLSNCNDMIWIYPLVSTVTTCYHTEYGAFILPDLESNEMGSAFGLILCPPPELSEEAFADLQQFFLDLLEAVLAGTVEQIPETAFARPPRDTSQQVSKNIVTTADFIARGLIKGAEKTGELMRKSTPYIISKLKPAPENPPPISPAVHNTVAVAKGVTSAAVGVTGWVANKVGSASVAIGKYLAPHIQHHGASVLQKTCGLNENDANKKMTDALTVAAGAVEGFSTIVDGLEKSAAILGNNISENSVKIIDHKYGRPASSVAAETFDTLGNAFVVSRNVNYMLPKGIAKKLVKHSGKAVIEEYKYKHESQYITAGALYPDLRVLKETTTADVSSTSANGSKQQ</sequence>
<dbReference type="InterPro" id="IPR045036">
    <property type="entry name" value="Spartin-like"/>
</dbReference>
<dbReference type="VEuPathDB" id="VectorBase:MDOA012289"/>
<evidence type="ECO:0000259" key="3">
    <source>
        <dbReference type="SMART" id="SM00745"/>
    </source>
</evidence>
<dbReference type="InterPro" id="IPR007330">
    <property type="entry name" value="MIT_dom"/>
</dbReference>
<organism evidence="4">
    <name type="scientific">Musca domestica</name>
    <name type="common">House fly</name>
    <dbReference type="NCBI Taxonomy" id="7370"/>
    <lineage>
        <taxon>Eukaryota</taxon>
        <taxon>Metazoa</taxon>
        <taxon>Ecdysozoa</taxon>
        <taxon>Arthropoda</taxon>
        <taxon>Hexapoda</taxon>
        <taxon>Insecta</taxon>
        <taxon>Pterygota</taxon>
        <taxon>Neoptera</taxon>
        <taxon>Endopterygota</taxon>
        <taxon>Diptera</taxon>
        <taxon>Brachycera</taxon>
        <taxon>Muscomorpha</taxon>
        <taxon>Muscoidea</taxon>
        <taxon>Muscidae</taxon>
        <taxon>Musca</taxon>
    </lineage>
</organism>
<dbReference type="VEuPathDB" id="VectorBase:MDOMA2_001593"/>
<protein>
    <submittedName>
        <fullName evidence="4">Senescence-associated protein</fullName>
    </submittedName>
</protein>
<dbReference type="AlphaFoldDB" id="T1PMY9"/>
<dbReference type="Pfam" id="PF06911">
    <property type="entry name" value="Senescence"/>
    <property type="match status" value="1"/>
</dbReference>
<feature type="domain" description="MIT" evidence="3">
    <location>
        <begin position="33"/>
        <end position="114"/>
    </location>
</feature>
<evidence type="ECO:0000313" key="4">
    <source>
        <dbReference type="EMBL" id="AFP63942.1"/>
    </source>
</evidence>
<evidence type="ECO:0000256" key="1">
    <source>
        <dbReference type="ARBA" id="ARBA00022677"/>
    </source>
</evidence>
<proteinExistence type="evidence at transcript level"/>
<dbReference type="InterPro" id="IPR009686">
    <property type="entry name" value="Senescence/spartin_C"/>
</dbReference>
<dbReference type="Gene3D" id="1.20.58.80">
    <property type="entry name" value="Phosphotransferase system, lactose/cellobiose-type IIA subunit"/>
    <property type="match status" value="1"/>
</dbReference>
<dbReference type="GO" id="GO:0030514">
    <property type="term" value="P:negative regulation of BMP signaling pathway"/>
    <property type="evidence" value="ECO:0007669"/>
    <property type="project" value="TreeGrafter"/>
</dbReference>
<dbReference type="PANTHER" id="PTHR21068:SF43">
    <property type="entry name" value="SPARTIN"/>
    <property type="match status" value="1"/>
</dbReference>
<reference evidence="4" key="1">
    <citation type="submission" date="2012-08" db="EMBL/GenBank/DDBJ databases">
        <title>Transcriptome of adult Musca domestica launches a platform for comparative house fly gene expression and characterization of differential gene expression among resistant and susceptible house flies.</title>
        <authorList>
            <person name="Liu N."/>
            <person name="Zhang L."/>
            <person name="Li M."/>
            <person name="Reid W."/>
        </authorList>
    </citation>
    <scope>NUCLEOTIDE SEQUENCE</scope>
    <source>
        <strain evidence="4">ALHF</strain>
        <tissue evidence="4">Whole body</tissue>
    </source>
</reference>
<dbReference type="GO" id="GO:0051301">
    <property type="term" value="P:cell division"/>
    <property type="evidence" value="ECO:0007669"/>
    <property type="project" value="TreeGrafter"/>
</dbReference>
<name>T1PMY9_MUSDO</name>
<dbReference type="EMBL" id="KA649313">
    <property type="protein sequence ID" value="AFP63942.1"/>
    <property type="molecule type" value="mRNA"/>
</dbReference>
<dbReference type="GO" id="GO:0005886">
    <property type="term" value="C:plasma membrane"/>
    <property type="evidence" value="ECO:0007669"/>
    <property type="project" value="TreeGrafter"/>
</dbReference>
<keyword evidence="1" id="KW-0551">Lipid droplet</keyword>
<dbReference type="GO" id="GO:0007399">
    <property type="term" value="P:nervous system development"/>
    <property type="evidence" value="ECO:0007669"/>
    <property type="project" value="UniProtKB-KW"/>
</dbReference>
<dbReference type="PANTHER" id="PTHR21068">
    <property type="entry name" value="SPARTIN"/>
    <property type="match status" value="1"/>
</dbReference>
<keyword evidence="2" id="KW-0524">Neurogenesis</keyword>
<accession>T1PMY9</accession>